<dbReference type="Pfam" id="PF01494">
    <property type="entry name" value="FAD_binding_3"/>
    <property type="match status" value="1"/>
</dbReference>
<evidence type="ECO:0000256" key="1">
    <source>
        <dbReference type="ARBA" id="ARBA00022630"/>
    </source>
</evidence>
<protein>
    <submittedName>
        <fullName evidence="5">Related to salicylate hydroxylase</fullName>
    </submittedName>
</protein>
<feature type="domain" description="FAD-binding" evidence="4">
    <location>
        <begin position="9"/>
        <end position="360"/>
    </location>
</feature>
<dbReference type="AlphaFoldDB" id="A0A1L7WLF8"/>
<evidence type="ECO:0000259" key="4">
    <source>
        <dbReference type="Pfam" id="PF01494"/>
    </source>
</evidence>
<dbReference type="InterPro" id="IPR036188">
    <property type="entry name" value="FAD/NAD-bd_sf"/>
</dbReference>
<dbReference type="SUPFAM" id="SSF51905">
    <property type="entry name" value="FAD/NAD(P)-binding domain"/>
    <property type="match status" value="1"/>
</dbReference>
<dbReference type="GO" id="GO:0016491">
    <property type="term" value="F:oxidoreductase activity"/>
    <property type="evidence" value="ECO:0007669"/>
    <property type="project" value="UniProtKB-KW"/>
</dbReference>
<name>A0A1L7WLF8_9HELO</name>
<sequence length="416" mass="46867">MDSQKPQNIAIIGAGLAGMSLALALHKQAINCTIYELREPTAHTDGALMLCPNALSVLEPLGIYERIKNQGYEFEKLEYKDENNNITDEYYLGGEKLFGYKALRVYRDILLRVIRALVTENGINIQYDRKFSKIVKEDENGVVFKFENGSTESATLLIGADGIHSKVRQYIHPGVHPIYSGIMAITSAVHISNLRFPQPNYCLTSSIHAKPGAFVFAPQNPSGTELLIGTQRKHPEQDQEGWRQLREDREGLKSMFQANMNEWPDLVQSAMENMIPDRLSIWPYYVVPKVDTWTSPAKSVVILGDAAHAIPPTAGQGASQAFEDVYALSLLLSKLSNKVKLDDALDFWQQYRMARVAEVLALTNALNVKRLPAEEKAKVSNEIIFNDNGDGSQQMWLFKPKIEEKILKWVDEQEKR</sequence>
<keyword evidence="6" id="KW-1185">Reference proteome</keyword>
<keyword evidence="1" id="KW-0285">Flavoprotein</keyword>
<dbReference type="PRINTS" id="PR00420">
    <property type="entry name" value="RNGMNOXGNASE"/>
</dbReference>
<dbReference type="PANTHER" id="PTHR46720:SF1">
    <property type="entry name" value="HYDROXYLASE, PUTATIVE (AFU_ORTHOLOGUE AFUA_8G06050)-RELATED"/>
    <property type="match status" value="1"/>
</dbReference>
<reference evidence="5 6" key="1">
    <citation type="submission" date="2016-03" db="EMBL/GenBank/DDBJ databases">
        <authorList>
            <person name="Ploux O."/>
        </authorList>
    </citation>
    <scope>NUCLEOTIDE SEQUENCE [LARGE SCALE GENOMIC DNA]</scope>
    <source>
        <strain evidence="5 6">UAMH 11012</strain>
    </source>
</reference>
<evidence type="ECO:0000256" key="3">
    <source>
        <dbReference type="ARBA" id="ARBA00023002"/>
    </source>
</evidence>
<evidence type="ECO:0000313" key="5">
    <source>
        <dbReference type="EMBL" id="CZR53609.1"/>
    </source>
</evidence>
<dbReference type="OrthoDB" id="16820at2759"/>
<dbReference type="FunFam" id="3.50.50.60:FF:000156">
    <property type="entry name" value="Salicylate hydroxylase, putative"/>
    <property type="match status" value="1"/>
</dbReference>
<keyword evidence="2" id="KW-0274">FAD</keyword>
<keyword evidence="3" id="KW-0560">Oxidoreductase</keyword>
<dbReference type="PANTHER" id="PTHR46720">
    <property type="entry name" value="HYDROXYLASE, PUTATIVE (AFU_ORTHOLOGUE AFUA_3G01460)-RELATED"/>
    <property type="match status" value="1"/>
</dbReference>
<dbReference type="STRING" id="576137.A0A1L7WLF8"/>
<dbReference type="Proteomes" id="UP000184330">
    <property type="component" value="Unassembled WGS sequence"/>
</dbReference>
<dbReference type="InterPro" id="IPR051104">
    <property type="entry name" value="FAD_monoxygenase"/>
</dbReference>
<dbReference type="GO" id="GO:0071949">
    <property type="term" value="F:FAD binding"/>
    <property type="evidence" value="ECO:0007669"/>
    <property type="project" value="InterPro"/>
</dbReference>
<dbReference type="Gene3D" id="3.50.50.60">
    <property type="entry name" value="FAD/NAD(P)-binding domain"/>
    <property type="match status" value="1"/>
</dbReference>
<dbReference type="InterPro" id="IPR002938">
    <property type="entry name" value="FAD-bd"/>
</dbReference>
<organism evidence="5 6">
    <name type="scientific">Phialocephala subalpina</name>
    <dbReference type="NCBI Taxonomy" id="576137"/>
    <lineage>
        <taxon>Eukaryota</taxon>
        <taxon>Fungi</taxon>
        <taxon>Dikarya</taxon>
        <taxon>Ascomycota</taxon>
        <taxon>Pezizomycotina</taxon>
        <taxon>Leotiomycetes</taxon>
        <taxon>Helotiales</taxon>
        <taxon>Mollisiaceae</taxon>
        <taxon>Phialocephala</taxon>
        <taxon>Phialocephala fortinii species complex</taxon>
    </lineage>
</organism>
<accession>A0A1L7WLF8</accession>
<gene>
    <name evidence="5" type="ORF">PAC_03489</name>
</gene>
<proteinExistence type="predicted"/>
<dbReference type="EMBL" id="FJOG01000004">
    <property type="protein sequence ID" value="CZR53609.1"/>
    <property type="molecule type" value="Genomic_DNA"/>
</dbReference>
<dbReference type="GO" id="GO:0044550">
    <property type="term" value="P:secondary metabolite biosynthetic process"/>
    <property type="evidence" value="ECO:0007669"/>
    <property type="project" value="TreeGrafter"/>
</dbReference>
<evidence type="ECO:0000256" key="2">
    <source>
        <dbReference type="ARBA" id="ARBA00022827"/>
    </source>
</evidence>
<evidence type="ECO:0000313" key="6">
    <source>
        <dbReference type="Proteomes" id="UP000184330"/>
    </source>
</evidence>